<sequence>MPRFYTDPIIPASHVAVNRLLVPGRSRAQRAFGHGRRDRHVSTAVKRRSFPPRASCPPPPSPCAPCRTVQMARYLPAQLSARVGGAPCEAIIHERFMLVSRSSP</sequence>
<protein>
    <submittedName>
        <fullName evidence="3">Uncharacterized protein</fullName>
    </submittedName>
</protein>
<feature type="compositionally biased region" description="Basic residues" evidence="1">
    <location>
        <begin position="33"/>
        <end position="50"/>
    </location>
</feature>
<name>A0A914WLY0_9BILA</name>
<organism evidence="2 3">
    <name type="scientific">Plectus sambesii</name>
    <dbReference type="NCBI Taxonomy" id="2011161"/>
    <lineage>
        <taxon>Eukaryota</taxon>
        <taxon>Metazoa</taxon>
        <taxon>Ecdysozoa</taxon>
        <taxon>Nematoda</taxon>
        <taxon>Chromadorea</taxon>
        <taxon>Plectida</taxon>
        <taxon>Plectina</taxon>
        <taxon>Plectoidea</taxon>
        <taxon>Plectidae</taxon>
        <taxon>Plectus</taxon>
    </lineage>
</organism>
<reference evidence="3" key="1">
    <citation type="submission" date="2022-11" db="UniProtKB">
        <authorList>
            <consortium name="WormBaseParasite"/>
        </authorList>
    </citation>
    <scope>IDENTIFICATION</scope>
</reference>
<evidence type="ECO:0000313" key="2">
    <source>
        <dbReference type="Proteomes" id="UP000887566"/>
    </source>
</evidence>
<feature type="region of interest" description="Disordered" evidence="1">
    <location>
        <begin position="28"/>
        <end position="62"/>
    </location>
</feature>
<dbReference type="WBParaSite" id="PSAMB.scaffold4249size19391.g23910.t1">
    <property type="protein sequence ID" value="PSAMB.scaffold4249size19391.g23910.t1"/>
    <property type="gene ID" value="PSAMB.scaffold4249size19391.g23910"/>
</dbReference>
<accession>A0A914WLY0</accession>
<evidence type="ECO:0000256" key="1">
    <source>
        <dbReference type="SAM" id="MobiDB-lite"/>
    </source>
</evidence>
<keyword evidence="2" id="KW-1185">Reference proteome</keyword>
<dbReference type="Proteomes" id="UP000887566">
    <property type="component" value="Unplaced"/>
</dbReference>
<evidence type="ECO:0000313" key="3">
    <source>
        <dbReference type="WBParaSite" id="PSAMB.scaffold4249size19391.g23910.t1"/>
    </source>
</evidence>
<proteinExistence type="predicted"/>
<dbReference type="AlphaFoldDB" id="A0A914WLY0"/>